<organism evidence="1 2">
    <name type="scientific">Bifidobacterium catenulatum DSM 16992 = JCM 1194 = LMG 11043</name>
    <dbReference type="NCBI Taxonomy" id="566552"/>
    <lineage>
        <taxon>Bacteria</taxon>
        <taxon>Bacillati</taxon>
        <taxon>Actinomycetota</taxon>
        <taxon>Actinomycetes</taxon>
        <taxon>Bifidobacteriales</taxon>
        <taxon>Bifidobacteriaceae</taxon>
        <taxon>Bifidobacterium</taxon>
    </lineage>
</organism>
<dbReference type="Proteomes" id="UP000035061">
    <property type="component" value="Chromosome"/>
</dbReference>
<accession>A0ABN5V3R7</accession>
<proteinExistence type="predicted"/>
<protein>
    <submittedName>
        <fullName evidence="1">Uncharacterized protein</fullName>
    </submittedName>
</protein>
<keyword evidence="2" id="KW-1185">Reference proteome</keyword>
<dbReference type="EMBL" id="AP012325">
    <property type="protein sequence ID" value="BAR01489.1"/>
    <property type="molecule type" value="Genomic_DNA"/>
</dbReference>
<sequence>MTMSGYQLQSDETKILTCAQAHRCGDDREQACVELTLTNRNLIYVWQIRKMFGKGTEHEDVYPLSRLKVLDGVAQAKYAEKNDLAVLDLFFATDEVSFVFETGDKYSSRKLVAQWLDAISQVTTGLPSSQAAELRKTIPSVEMLAGAIKGTLDVFAKTFTGKTMDSQENTEEQVTVKCIGCRAPISGRSGMTIQCRYCDTTQTLN</sequence>
<gene>
    <name evidence="1" type="ORF">BBCT_0521</name>
</gene>
<evidence type="ECO:0000313" key="2">
    <source>
        <dbReference type="Proteomes" id="UP000035061"/>
    </source>
</evidence>
<name>A0ABN5V3R7_9BIFI</name>
<reference evidence="1 2" key="1">
    <citation type="submission" date="2012-02" db="EMBL/GenBank/DDBJ databases">
        <title>Complete genome sequence of Bifidobacterium catenulatum JCM 1194.</title>
        <authorList>
            <person name="Toh H."/>
            <person name="Oshima K."/>
            <person name="Morita H."/>
            <person name="Hattori M."/>
        </authorList>
    </citation>
    <scope>NUCLEOTIDE SEQUENCE [LARGE SCALE GENOMIC DNA]</scope>
    <source>
        <strain evidence="1 2">JCM 1194</strain>
    </source>
</reference>
<evidence type="ECO:0000313" key="1">
    <source>
        <dbReference type="EMBL" id="BAR01489.1"/>
    </source>
</evidence>
<dbReference type="RefSeq" id="WP_211204809.1">
    <property type="nucleotide sequence ID" value="NZ_ABXY01000026.1"/>
</dbReference>